<proteinExistence type="predicted"/>
<name>A0A6G0XVD3_9STRA</name>
<evidence type="ECO:0000256" key="2">
    <source>
        <dbReference type="SAM" id="MobiDB-lite"/>
    </source>
</evidence>
<feature type="coiled-coil region" evidence="1">
    <location>
        <begin position="145"/>
        <end position="179"/>
    </location>
</feature>
<evidence type="ECO:0000256" key="1">
    <source>
        <dbReference type="SAM" id="Coils"/>
    </source>
</evidence>
<dbReference type="EMBL" id="VJMJ01000009">
    <property type="protein sequence ID" value="KAF0744452.1"/>
    <property type="molecule type" value="Genomic_DNA"/>
</dbReference>
<feature type="coiled-coil region" evidence="1">
    <location>
        <begin position="85"/>
        <end position="112"/>
    </location>
</feature>
<organism evidence="3 4">
    <name type="scientific">Aphanomyces euteiches</name>
    <dbReference type="NCBI Taxonomy" id="100861"/>
    <lineage>
        <taxon>Eukaryota</taxon>
        <taxon>Sar</taxon>
        <taxon>Stramenopiles</taxon>
        <taxon>Oomycota</taxon>
        <taxon>Saprolegniomycetes</taxon>
        <taxon>Saprolegniales</taxon>
        <taxon>Verrucalvaceae</taxon>
        <taxon>Aphanomyces</taxon>
    </lineage>
</organism>
<dbReference type="Proteomes" id="UP000481153">
    <property type="component" value="Unassembled WGS sequence"/>
</dbReference>
<sequence length="404" mass="46584">MMQPALSTNTTTNPIMGTLPPPPRPFKHSPQEEYDACSPQNDDADSDEQHETPRGRPPLSQSKSATQKEREDRLEKDRMRKTKYRREKLAQLNDLKATARSLEIQLEQLTAKKQLEGHSIKRYEPYPTVSGRRVDMWRDIAEAEIVNVRGSVKEQEELLQALEENLQIAIALKRNVKDRSDVPLCFDPRRKPDIHLGMNSLTRHPSMRDQNIHALLDAQYNQLTEELLTKFPTADNEGTCDFVLSGSSLSFVELKKFGILYGHVTDVADVMWRVRPPGSKIDNLDNNTTFMKVFYGPMKFHFLSKRYIEPGRVVMLCRTVLYDEVCPEQNLPRHHILSWIVVEDISHPTDKMATSCIRGYTQACLNTADSVNLQSYTHFMKDVTRHNLEVNGEFHRHFRCLILN</sequence>
<accession>A0A6G0XVD3</accession>
<evidence type="ECO:0000313" key="3">
    <source>
        <dbReference type="EMBL" id="KAF0744452.1"/>
    </source>
</evidence>
<evidence type="ECO:0000313" key="4">
    <source>
        <dbReference type="Proteomes" id="UP000481153"/>
    </source>
</evidence>
<dbReference type="VEuPathDB" id="FungiDB:AeMF1_006479"/>
<gene>
    <name evidence="3" type="ORF">Ae201684_000930</name>
</gene>
<reference evidence="3 4" key="1">
    <citation type="submission" date="2019-07" db="EMBL/GenBank/DDBJ databases">
        <title>Genomics analysis of Aphanomyces spp. identifies a new class of oomycete effector associated with host adaptation.</title>
        <authorList>
            <person name="Gaulin E."/>
        </authorList>
    </citation>
    <scope>NUCLEOTIDE SEQUENCE [LARGE SCALE GENOMIC DNA]</scope>
    <source>
        <strain evidence="3 4">ATCC 201684</strain>
    </source>
</reference>
<protein>
    <submittedName>
        <fullName evidence="3">Uncharacterized protein</fullName>
    </submittedName>
</protein>
<keyword evidence="4" id="KW-1185">Reference proteome</keyword>
<feature type="compositionally biased region" description="Basic and acidic residues" evidence="2">
    <location>
        <begin position="66"/>
        <end position="78"/>
    </location>
</feature>
<dbReference type="AlphaFoldDB" id="A0A6G0XVD3"/>
<feature type="region of interest" description="Disordered" evidence="2">
    <location>
        <begin position="1"/>
        <end position="85"/>
    </location>
</feature>
<feature type="compositionally biased region" description="Polar residues" evidence="2">
    <location>
        <begin position="1"/>
        <end position="15"/>
    </location>
</feature>
<keyword evidence="1" id="KW-0175">Coiled coil</keyword>
<comment type="caution">
    <text evidence="3">The sequence shown here is derived from an EMBL/GenBank/DDBJ whole genome shotgun (WGS) entry which is preliminary data.</text>
</comment>